<gene>
    <name evidence="2" type="ORF">C9J01_18855</name>
</gene>
<dbReference type="RefSeq" id="WP_107299688.1">
    <property type="nucleotide sequence ID" value="NZ_PYMB01000011.1"/>
</dbReference>
<organism evidence="2 3">
    <name type="scientific">Photobacterium rosenbergii</name>
    <dbReference type="NCBI Taxonomy" id="294936"/>
    <lineage>
        <taxon>Bacteria</taxon>
        <taxon>Pseudomonadati</taxon>
        <taxon>Pseudomonadota</taxon>
        <taxon>Gammaproteobacteria</taxon>
        <taxon>Vibrionales</taxon>
        <taxon>Vibrionaceae</taxon>
        <taxon>Photobacterium</taxon>
    </lineage>
</organism>
<reference evidence="2 3" key="1">
    <citation type="submission" date="2018-03" db="EMBL/GenBank/DDBJ databases">
        <title>Whole genome sequencing of Histamine producing bacteria.</title>
        <authorList>
            <person name="Butler K."/>
        </authorList>
    </citation>
    <scope>NUCLEOTIDE SEQUENCE [LARGE SCALE GENOMIC DNA]</scope>
    <source>
        <strain evidence="2 3">DSM 19138</strain>
    </source>
</reference>
<keyword evidence="1" id="KW-0732">Signal</keyword>
<dbReference type="OrthoDB" id="6896283at2"/>
<evidence type="ECO:0000313" key="2">
    <source>
        <dbReference type="EMBL" id="PSW10272.1"/>
    </source>
</evidence>
<accession>A0A2T3N9Q8</accession>
<feature type="signal peptide" evidence="1">
    <location>
        <begin position="1"/>
        <end position="19"/>
    </location>
</feature>
<dbReference type="Pfam" id="PF19649">
    <property type="entry name" value="DUF6152"/>
    <property type="match status" value="1"/>
</dbReference>
<evidence type="ECO:0000313" key="3">
    <source>
        <dbReference type="Proteomes" id="UP000241346"/>
    </source>
</evidence>
<feature type="chain" id="PRO_5015456064" description="DUF5666 domain-containing protein" evidence="1">
    <location>
        <begin position="20"/>
        <end position="120"/>
    </location>
</feature>
<comment type="caution">
    <text evidence="2">The sequence shown here is derived from an EMBL/GenBank/DDBJ whole genome shotgun (WGS) entry which is preliminary data.</text>
</comment>
<dbReference type="AlphaFoldDB" id="A0A2T3N9Q8"/>
<name>A0A2T3N9Q8_9GAMM</name>
<protein>
    <recommendedName>
        <fullName evidence="4">DUF5666 domain-containing protein</fullName>
    </recommendedName>
</protein>
<evidence type="ECO:0000256" key="1">
    <source>
        <dbReference type="SAM" id="SignalP"/>
    </source>
</evidence>
<dbReference type="Proteomes" id="UP000241346">
    <property type="component" value="Unassembled WGS sequence"/>
</dbReference>
<evidence type="ECO:0008006" key="4">
    <source>
        <dbReference type="Google" id="ProtNLM"/>
    </source>
</evidence>
<sequence>MLKRTFFFTLISFVLVSFAAAHHGWRWTTGNNIELTGIIVELKLGNPHGELTVKSEDDIWTVEVGQPYRNERAGLMPGDLAKDVEVKIEGEPSADIEQKLMKAERIWIDGVLYDLYPNRD</sequence>
<dbReference type="InterPro" id="IPR046150">
    <property type="entry name" value="DUF6152"/>
</dbReference>
<proteinExistence type="predicted"/>
<dbReference type="EMBL" id="PYMB01000011">
    <property type="protein sequence ID" value="PSW10272.1"/>
    <property type="molecule type" value="Genomic_DNA"/>
</dbReference>